<keyword evidence="12" id="KW-0732">Signal</keyword>
<dbReference type="SUPFAM" id="SSF109998">
    <property type="entry name" value="Triger factor/SurA peptide-binding domain-like"/>
    <property type="match status" value="1"/>
</dbReference>
<dbReference type="PROSITE" id="PS50059">
    <property type="entry name" value="FKBP_PPIASE"/>
    <property type="match status" value="1"/>
</dbReference>
<evidence type="ECO:0000256" key="8">
    <source>
        <dbReference type="ARBA" id="ARBA00023306"/>
    </source>
</evidence>
<sequence length="371" mass="41990">MKKKMLLILLASVTLTMAGCGSSKQTDTAEKQEESTTVEDSESAVTYEPVLYEDLSSKLVSLGEYKGLQAARNVQEVTEEDVQAEIDSIKKENAELVDKEEPAETGDVVNIDFTGYIDGETSDNLKAEGTDVEIGAGTMLEDFENQLIGVTTGEDTQISFTFPEDYNQEVAGKDVQFDIHVNSVKAYDMPEWTDEDVQENTDYDSLEDMESSIREELQQSAEKDAEDNWQYDLIKQVMESSEFQIEDADVEAYIDQMVSEYDSYAAANGMETEQFLQQYLGVTMEQLREMFRETATFRVKMTLAFHEIAEQEGLTVSDEEYQERLSALASQYGYDDPSKIEQVYSAEMIKEEMIQEKAINFIEENAQEISE</sequence>
<evidence type="ECO:0000313" key="15">
    <source>
        <dbReference type="Proteomes" id="UP001198220"/>
    </source>
</evidence>
<dbReference type="Gene3D" id="3.10.50.40">
    <property type="match status" value="1"/>
</dbReference>
<feature type="chain" id="PRO_5042039227" description="peptidylprolyl isomerase" evidence="12">
    <location>
        <begin position="19"/>
        <end position="371"/>
    </location>
</feature>
<comment type="similarity">
    <text evidence="3">Belongs to the FKBP-type PPIase family. Tig subfamily.</text>
</comment>
<dbReference type="RefSeq" id="WP_308459141.1">
    <property type="nucleotide sequence ID" value="NZ_JAJEPS010000005.1"/>
</dbReference>
<dbReference type="InterPro" id="IPR005215">
    <property type="entry name" value="Trig_fac"/>
</dbReference>
<dbReference type="Gene3D" id="1.10.3120.10">
    <property type="entry name" value="Trigger factor, C-terminal domain"/>
    <property type="match status" value="1"/>
</dbReference>
<dbReference type="Pfam" id="PF05698">
    <property type="entry name" value="Trigger_C"/>
    <property type="match status" value="1"/>
</dbReference>
<evidence type="ECO:0000256" key="7">
    <source>
        <dbReference type="ARBA" id="ARBA00023235"/>
    </source>
</evidence>
<keyword evidence="8" id="KW-0131">Cell cycle</keyword>
<evidence type="ECO:0000256" key="6">
    <source>
        <dbReference type="ARBA" id="ARBA00023186"/>
    </source>
</evidence>
<comment type="function">
    <text evidence="9">Involved in protein export. Acts as a chaperone by maintaining the newly synthesized protein in an open conformation. Functions as a peptidyl-prolyl cis-trans isomerase.</text>
</comment>
<proteinExistence type="inferred from homology"/>
<dbReference type="AlphaFoldDB" id="A0AAE3A4C0"/>
<keyword evidence="4" id="KW-0132">Cell division</keyword>
<feature type="region of interest" description="Disordered" evidence="11">
    <location>
        <begin position="21"/>
        <end position="44"/>
    </location>
</feature>
<evidence type="ECO:0000256" key="3">
    <source>
        <dbReference type="ARBA" id="ARBA00005464"/>
    </source>
</evidence>
<dbReference type="PROSITE" id="PS51257">
    <property type="entry name" value="PROKAR_LIPOPROTEIN"/>
    <property type="match status" value="1"/>
</dbReference>
<dbReference type="GO" id="GO:0015031">
    <property type="term" value="P:protein transport"/>
    <property type="evidence" value="ECO:0007669"/>
    <property type="project" value="InterPro"/>
</dbReference>
<keyword evidence="5 10" id="KW-0697">Rotamase</keyword>
<dbReference type="InterPro" id="IPR001179">
    <property type="entry name" value="PPIase_FKBP_dom"/>
</dbReference>
<dbReference type="InterPro" id="IPR008880">
    <property type="entry name" value="Trigger_fac_C"/>
</dbReference>
<evidence type="ECO:0000256" key="1">
    <source>
        <dbReference type="ARBA" id="ARBA00000971"/>
    </source>
</evidence>
<dbReference type="Pfam" id="PF00254">
    <property type="entry name" value="FKBP_C"/>
    <property type="match status" value="1"/>
</dbReference>
<dbReference type="NCBIfam" id="TIGR00115">
    <property type="entry name" value="tig"/>
    <property type="match status" value="1"/>
</dbReference>
<keyword evidence="15" id="KW-1185">Reference proteome</keyword>
<comment type="subcellular location">
    <subcellularLocation>
        <location evidence="2">Cytoplasm</location>
    </subcellularLocation>
</comment>
<dbReference type="InterPro" id="IPR046357">
    <property type="entry name" value="PPIase_dom_sf"/>
</dbReference>
<feature type="signal peptide" evidence="12">
    <location>
        <begin position="1"/>
        <end position="18"/>
    </location>
</feature>
<accession>A0AAE3A4C0</accession>
<evidence type="ECO:0000256" key="9">
    <source>
        <dbReference type="ARBA" id="ARBA00024849"/>
    </source>
</evidence>
<dbReference type="FunFam" id="3.10.50.40:FF:000001">
    <property type="entry name" value="Trigger factor"/>
    <property type="match status" value="1"/>
</dbReference>
<organism evidence="14 15">
    <name type="scientific">Hominiventricola filiformis</name>
    <dbReference type="NCBI Taxonomy" id="2885352"/>
    <lineage>
        <taxon>Bacteria</taxon>
        <taxon>Bacillati</taxon>
        <taxon>Bacillota</taxon>
        <taxon>Clostridia</taxon>
        <taxon>Lachnospirales</taxon>
        <taxon>Lachnospiraceae</taxon>
        <taxon>Hominiventricola</taxon>
    </lineage>
</organism>
<dbReference type="SUPFAM" id="SSF54534">
    <property type="entry name" value="FKBP-like"/>
    <property type="match status" value="1"/>
</dbReference>
<evidence type="ECO:0000259" key="13">
    <source>
        <dbReference type="PROSITE" id="PS50059"/>
    </source>
</evidence>
<dbReference type="GO" id="GO:0051301">
    <property type="term" value="P:cell division"/>
    <property type="evidence" value="ECO:0007669"/>
    <property type="project" value="UniProtKB-KW"/>
</dbReference>
<dbReference type="InterPro" id="IPR037041">
    <property type="entry name" value="Trigger_fac_C_sf"/>
</dbReference>
<evidence type="ECO:0000256" key="5">
    <source>
        <dbReference type="ARBA" id="ARBA00023110"/>
    </source>
</evidence>
<evidence type="ECO:0000313" key="14">
    <source>
        <dbReference type="EMBL" id="MCC2125837.1"/>
    </source>
</evidence>
<comment type="caution">
    <text evidence="14">The sequence shown here is derived from an EMBL/GenBank/DDBJ whole genome shotgun (WGS) entry which is preliminary data.</text>
</comment>
<evidence type="ECO:0000256" key="2">
    <source>
        <dbReference type="ARBA" id="ARBA00004496"/>
    </source>
</evidence>
<feature type="domain" description="PPIase FKBP-type" evidence="13">
    <location>
        <begin position="106"/>
        <end position="195"/>
    </location>
</feature>
<name>A0AAE3A4C0_9FIRM</name>
<dbReference type="Proteomes" id="UP001198220">
    <property type="component" value="Unassembled WGS sequence"/>
</dbReference>
<comment type="catalytic activity">
    <reaction evidence="1 10">
        <text>[protein]-peptidylproline (omega=180) = [protein]-peptidylproline (omega=0)</text>
        <dbReference type="Rhea" id="RHEA:16237"/>
        <dbReference type="Rhea" id="RHEA-COMP:10747"/>
        <dbReference type="Rhea" id="RHEA-COMP:10748"/>
        <dbReference type="ChEBI" id="CHEBI:83833"/>
        <dbReference type="ChEBI" id="CHEBI:83834"/>
        <dbReference type="EC" id="5.2.1.8"/>
    </reaction>
</comment>
<keyword evidence="7 10" id="KW-0413">Isomerase</keyword>
<reference evidence="14 15" key="1">
    <citation type="submission" date="2021-10" db="EMBL/GenBank/DDBJ databases">
        <title>Anaerobic single-cell dispensing facilitates the cultivation of human gut bacteria.</title>
        <authorList>
            <person name="Afrizal A."/>
        </authorList>
    </citation>
    <scope>NUCLEOTIDE SEQUENCE [LARGE SCALE GENOMIC DNA]</scope>
    <source>
        <strain evidence="14 15">CLA-AA-H276</strain>
    </source>
</reference>
<dbReference type="GO" id="GO:0006457">
    <property type="term" value="P:protein folding"/>
    <property type="evidence" value="ECO:0007669"/>
    <property type="project" value="InterPro"/>
</dbReference>
<dbReference type="EC" id="5.2.1.8" evidence="10"/>
<dbReference type="EMBL" id="JAJEPS010000005">
    <property type="protein sequence ID" value="MCC2125837.1"/>
    <property type="molecule type" value="Genomic_DNA"/>
</dbReference>
<evidence type="ECO:0000256" key="12">
    <source>
        <dbReference type="SAM" id="SignalP"/>
    </source>
</evidence>
<dbReference type="GO" id="GO:0003755">
    <property type="term" value="F:peptidyl-prolyl cis-trans isomerase activity"/>
    <property type="evidence" value="ECO:0007669"/>
    <property type="project" value="UniProtKB-KW"/>
</dbReference>
<protein>
    <recommendedName>
        <fullName evidence="10">peptidylprolyl isomerase</fullName>
        <ecNumber evidence="10">5.2.1.8</ecNumber>
    </recommendedName>
</protein>
<keyword evidence="6" id="KW-0143">Chaperone</keyword>
<gene>
    <name evidence="14" type="primary">tig</name>
    <name evidence="14" type="ORF">LKD36_06545</name>
</gene>
<evidence type="ECO:0000256" key="11">
    <source>
        <dbReference type="SAM" id="MobiDB-lite"/>
    </source>
</evidence>
<dbReference type="InterPro" id="IPR027304">
    <property type="entry name" value="Trigger_fact/SurA_dom_sf"/>
</dbReference>
<dbReference type="GO" id="GO:0005737">
    <property type="term" value="C:cytoplasm"/>
    <property type="evidence" value="ECO:0007669"/>
    <property type="project" value="UniProtKB-SubCell"/>
</dbReference>
<evidence type="ECO:0000256" key="4">
    <source>
        <dbReference type="ARBA" id="ARBA00022618"/>
    </source>
</evidence>
<evidence type="ECO:0000256" key="10">
    <source>
        <dbReference type="PROSITE-ProRule" id="PRU00277"/>
    </source>
</evidence>